<keyword evidence="4" id="KW-1185">Reference proteome</keyword>
<evidence type="ECO:0000256" key="1">
    <source>
        <dbReference type="SAM" id="Phobius"/>
    </source>
</evidence>
<dbReference type="RefSeq" id="WP_313324892.1">
    <property type="nucleotide sequence ID" value="NZ_CP134878.1"/>
</dbReference>
<dbReference type="EMBL" id="CP134890">
    <property type="protein sequence ID" value="WNM21273.1"/>
    <property type="molecule type" value="Genomic_DNA"/>
</dbReference>
<dbReference type="KEGG" id="fcj:RN605_11355"/>
<accession>A0AA96EZ08</accession>
<dbReference type="Proteomes" id="UP001304515">
    <property type="component" value="Chromosome"/>
</dbReference>
<proteinExistence type="predicted"/>
<evidence type="ECO:0008006" key="5">
    <source>
        <dbReference type="Google" id="ProtNLM"/>
    </source>
</evidence>
<keyword evidence="1" id="KW-1133">Transmembrane helix</keyword>
<feature type="transmembrane region" description="Helical" evidence="1">
    <location>
        <begin position="28"/>
        <end position="44"/>
    </location>
</feature>
<organism evidence="2">
    <name type="scientific">Flavobacterium capsici</name>
    <dbReference type="NCBI Taxonomy" id="3075618"/>
    <lineage>
        <taxon>Bacteria</taxon>
        <taxon>Pseudomonadati</taxon>
        <taxon>Bacteroidota</taxon>
        <taxon>Flavobacteriia</taxon>
        <taxon>Flavobacteriales</taxon>
        <taxon>Flavobacteriaceae</taxon>
        <taxon>Flavobacterium</taxon>
    </lineage>
</organism>
<keyword evidence="1" id="KW-0812">Transmembrane</keyword>
<evidence type="ECO:0000313" key="3">
    <source>
        <dbReference type="EMBL" id="WNM21273.1"/>
    </source>
</evidence>
<dbReference type="AlphaFoldDB" id="A0AA96EWU7"/>
<dbReference type="EMBL" id="CP134878">
    <property type="protein sequence ID" value="WNM19884.1"/>
    <property type="molecule type" value="Genomic_DNA"/>
</dbReference>
<evidence type="ECO:0000313" key="4">
    <source>
        <dbReference type="Proteomes" id="UP001304515"/>
    </source>
</evidence>
<sequence length="108" mass="12460">MKKIFLILAILFLVLSIAFTILPMGTIAFLPIGLALIFSLLLLKKSEENKRRLPNWLLTLSAICSFIVLLKVVFIKDKVEVDQKFEQQKVETKQEAKKELEELENELE</sequence>
<reference evidence="2 4" key="1">
    <citation type="submission" date="2023-09" db="EMBL/GenBank/DDBJ databases">
        <title>Flavobacterium sp. a novel bacteria isolate from Pepper rhizosphere.</title>
        <authorList>
            <person name="Peng Y."/>
            <person name="Lee J."/>
        </authorList>
    </citation>
    <scope>NUCLEOTIDE SEQUENCE</scope>
    <source>
        <strain evidence="2">PMR2A8</strain>
        <strain evidence="3 4">PMTSA4</strain>
    </source>
</reference>
<evidence type="ECO:0000313" key="2">
    <source>
        <dbReference type="EMBL" id="WNM19884.1"/>
    </source>
</evidence>
<accession>A0AA96EWU7</accession>
<protein>
    <recommendedName>
        <fullName evidence="5">FUSC family protein</fullName>
    </recommendedName>
</protein>
<gene>
    <name evidence="3" type="ORF">RN605_11355</name>
    <name evidence="2" type="ORF">RN608_04185</name>
</gene>
<name>A0AA96EWU7_9FLAO</name>
<keyword evidence="1" id="KW-0472">Membrane</keyword>
<feature type="transmembrane region" description="Helical" evidence="1">
    <location>
        <begin position="56"/>
        <end position="75"/>
    </location>
</feature>